<proteinExistence type="predicted"/>
<dbReference type="InterPro" id="IPR017853">
    <property type="entry name" value="GH"/>
</dbReference>
<feature type="non-terminal residue" evidence="2">
    <location>
        <position position="1"/>
    </location>
</feature>
<comment type="caution">
    <text evidence="2">The sequence shown here is derived from an EMBL/GenBank/DDBJ whole genome shotgun (WGS) entry which is preliminary data.</text>
</comment>
<organism evidence="2">
    <name type="scientific">gut metagenome</name>
    <dbReference type="NCBI Taxonomy" id="749906"/>
    <lineage>
        <taxon>unclassified sequences</taxon>
        <taxon>metagenomes</taxon>
        <taxon>organismal metagenomes</taxon>
    </lineage>
</organism>
<dbReference type="EMBL" id="AMCI01008176">
    <property type="protein sequence ID" value="EJW91443.1"/>
    <property type="molecule type" value="Genomic_DNA"/>
</dbReference>
<dbReference type="PANTHER" id="PTHR42732:SF1">
    <property type="entry name" value="BETA-MANNOSIDASE"/>
    <property type="match status" value="1"/>
</dbReference>
<dbReference type="PANTHER" id="PTHR42732">
    <property type="entry name" value="BETA-GALACTOSIDASE"/>
    <property type="match status" value="1"/>
</dbReference>
<dbReference type="InterPro" id="IPR006103">
    <property type="entry name" value="Glyco_hydro_2_cat"/>
</dbReference>
<gene>
    <name evidence="2" type="ORF">EVA_20450</name>
</gene>
<evidence type="ECO:0000259" key="1">
    <source>
        <dbReference type="Pfam" id="PF02836"/>
    </source>
</evidence>
<dbReference type="AlphaFoldDB" id="J9FAH8"/>
<name>J9FAH8_9ZZZZ</name>
<evidence type="ECO:0000313" key="2">
    <source>
        <dbReference type="EMBL" id="EJW91443.1"/>
    </source>
</evidence>
<dbReference type="GO" id="GO:0005975">
    <property type="term" value="P:carbohydrate metabolic process"/>
    <property type="evidence" value="ECO:0007669"/>
    <property type="project" value="InterPro"/>
</dbReference>
<feature type="domain" description="Glycoside hydrolase family 2 catalytic" evidence="1">
    <location>
        <begin position="7"/>
        <end position="59"/>
    </location>
</feature>
<dbReference type="GO" id="GO:0004553">
    <property type="term" value="F:hydrolase activity, hydrolyzing O-glycosyl compounds"/>
    <property type="evidence" value="ECO:0007669"/>
    <property type="project" value="InterPro"/>
</dbReference>
<dbReference type="SUPFAM" id="SSF51445">
    <property type="entry name" value="(Trans)glycosidases"/>
    <property type="match status" value="1"/>
</dbReference>
<dbReference type="PROSITE" id="PS00608">
    <property type="entry name" value="GLYCOSYL_HYDROL_F2_2"/>
    <property type="match status" value="1"/>
</dbReference>
<dbReference type="Gene3D" id="3.20.20.80">
    <property type="entry name" value="Glycosidases"/>
    <property type="match status" value="1"/>
</dbReference>
<protein>
    <submittedName>
        <fullName evidence="2">Beta-galactosidase</fullName>
    </submittedName>
</protein>
<dbReference type="Pfam" id="PF02836">
    <property type="entry name" value="Glyco_hydro_2_C"/>
    <property type="match status" value="1"/>
</dbReference>
<accession>J9FAH8</accession>
<reference evidence="2" key="1">
    <citation type="journal article" date="2012" name="PLoS ONE">
        <title>Gene sets for utilization of primary and secondary nutrition supplies in the distal gut of endangered iberian lynx.</title>
        <authorList>
            <person name="Alcaide M."/>
            <person name="Messina E."/>
            <person name="Richter M."/>
            <person name="Bargiela R."/>
            <person name="Peplies J."/>
            <person name="Huws S.A."/>
            <person name="Newbold C.J."/>
            <person name="Golyshin P.N."/>
            <person name="Simon M.A."/>
            <person name="Lopez G."/>
            <person name="Yakimov M.M."/>
            <person name="Ferrer M."/>
        </authorList>
    </citation>
    <scope>NUCLEOTIDE SEQUENCE</scope>
</reference>
<feature type="non-terminal residue" evidence="2">
    <location>
        <position position="153"/>
    </location>
</feature>
<dbReference type="InterPro" id="IPR051913">
    <property type="entry name" value="GH2_Domain-Containing"/>
</dbReference>
<sequence>WHERDLSDLVLRDRNHPCVLVWSIGNEVLEQWSGADADELTLEEANLILNAGHDASTLAHGDNLSPNSLLTIHLADIIRRYDTTRPITAGCNEPSPDNHLFKSGALDLVGFNYHHQWVKDVPKNFPGKPFLFTESVSALQTRGYYRMPSDSVL</sequence>
<dbReference type="InterPro" id="IPR023232">
    <property type="entry name" value="Glyco_hydro_2_AS"/>
</dbReference>